<evidence type="ECO:0000256" key="2">
    <source>
        <dbReference type="ARBA" id="ARBA00004496"/>
    </source>
</evidence>
<dbReference type="InterPro" id="IPR051472">
    <property type="entry name" value="T3SS_Stator/FliH"/>
</dbReference>
<evidence type="ECO:0000313" key="13">
    <source>
        <dbReference type="Proteomes" id="UP000553442"/>
    </source>
</evidence>
<proteinExistence type="inferred from homology"/>
<comment type="subcellular location">
    <subcellularLocation>
        <location evidence="2">Cytoplasm</location>
    </subcellularLocation>
</comment>
<feature type="compositionally biased region" description="Basic and acidic residues" evidence="10">
    <location>
        <begin position="83"/>
        <end position="93"/>
    </location>
</feature>
<dbReference type="GO" id="GO:0044781">
    <property type="term" value="P:bacterial-type flagellum organization"/>
    <property type="evidence" value="ECO:0007669"/>
    <property type="project" value="UniProtKB-KW"/>
</dbReference>
<keyword evidence="13" id="KW-1185">Reference proteome</keyword>
<gene>
    <name evidence="12" type="ORF">BDK63_000764</name>
</gene>
<dbReference type="SUPFAM" id="SSF160527">
    <property type="entry name" value="V-type ATPase subunit E-like"/>
    <property type="match status" value="1"/>
</dbReference>
<dbReference type="InterPro" id="IPR018035">
    <property type="entry name" value="Flagellar_FliH/T3SS_HrpE"/>
</dbReference>
<organism evidence="12 13">
    <name type="scientific">Halomonas campaniensis</name>
    <dbReference type="NCBI Taxonomy" id="213554"/>
    <lineage>
        <taxon>Bacteria</taxon>
        <taxon>Pseudomonadati</taxon>
        <taxon>Pseudomonadota</taxon>
        <taxon>Gammaproteobacteria</taxon>
        <taxon>Oceanospirillales</taxon>
        <taxon>Halomonadaceae</taxon>
        <taxon>Halomonas</taxon>
    </lineage>
</organism>
<accession>A0A7W5K0X9</accession>
<comment type="caution">
    <text evidence="12">The sequence shown here is derived from an EMBL/GenBank/DDBJ whole genome shotgun (WGS) entry which is preliminary data.</text>
</comment>
<keyword evidence="12" id="KW-0966">Cell projection</keyword>
<protein>
    <recommendedName>
        <fullName evidence="4">Flagellar assembly protein FliH</fullName>
    </recommendedName>
</protein>
<keyword evidence="5" id="KW-0813">Transport</keyword>
<feature type="region of interest" description="Disordered" evidence="10">
    <location>
        <begin position="229"/>
        <end position="260"/>
    </location>
</feature>
<evidence type="ECO:0000259" key="11">
    <source>
        <dbReference type="Pfam" id="PF02108"/>
    </source>
</evidence>
<dbReference type="GO" id="GO:0003774">
    <property type="term" value="F:cytoskeletal motor activity"/>
    <property type="evidence" value="ECO:0007669"/>
    <property type="project" value="InterPro"/>
</dbReference>
<feature type="domain" description="Flagellar assembly protein FliH/Type III secretion system HrpE" evidence="11">
    <location>
        <begin position="101"/>
        <end position="226"/>
    </location>
</feature>
<feature type="compositionally biased region" description="Basic and acidic residues" evidence="10">
    <location>
        <begin position="46"/>
        <end position="75"/>
    </location>
</feature>
<evidence type="ECO:0000256" key="4">
    <source>
        <dbReference type="ARBA" id="ARBA00016507"/>
    </source>
</evidence>
<dbReference type="GO" id="GO:0071973">
    <property type="term" value="P:bacterial-type flagellum-dependent cell motility"/>
    <property type="evidence" value="ECO:0007669"/>
    <property type="project" value="InterPro"/>
</dbReference>
<evidence type="ECO:0000256" key="3">
    <source>
        <dbReference type="ARBA" id="ARBA00006602"/>
    </source>
</evidence>
<dbReference type="Pfam" id="PF02108">
    <property type="entry name" value="FliH"/>
    <property type="match status" value="1"/>
</dbReference>
<dbReference type="GO" id="GO:0009288">
    <property type="term" value="C:bacterial-type flagellum"/>
    <property type="evidence" value="ECO:0007669"/>
    <property type="project" value="InterPro"/>
</dbReference>
<dbReference type="Proteomes" id="UP000553442">
    <property type="component" value="Unassembled WGS sequence"/>
</dbReference>
<comment type="function">
    <text evidence="1">Needed for flagellar regrowth and assembly.</text>
</comment>
<evidence type="ECO:0000256" key="10">
    <source>
        <dbReference type="SAM" id="MobiDB-lite"/>
    </source>
</evidence>
<dbReference type="GO" id="GO:0005829">
    <property type="term" value="C:cytosol"/>
    <property type="evidence" value="ECO:0007669"/>
    <property type="project" value="TreeGrafter"/>
</dbReference>
<dbReference type="InterPro" id="IPR000563">
    <property type="entry name" value="Flag_FliH"/>
</dbReference>
<evidence type="ECO:0000313" key="12">
    <source>
        <dbReference type="EMBL" id="MBB3329924.1"/>
    </source>
</evidence>
<sequence>MPLQDAEVSWRPWRMGELRTPRESGQAGAPSADETARRKAAFQRQAELRALRDKVSQEAREQGHREGFEAGHAEGHAQGLAKGLEEGREQARQAFEREAREALAPLQPLAEQFGEALARLDEEVANELVELALATGRQLAGEALKARPKQVLEIVRALLHTEPAMTGKPRLWLHPRDHALVEEHLGQELVAAGWVLQPDDQVTRGGCRVTSASGELDATWESRWAAVKRQVRRRKPTPEASGDAGGSASPDGSASPEAGA</sequence>
<keyword evidence="12" id="KW-0969">Cilium</keyword>
<feature type="compositionally biased region" description="Low complexity" evidence="10">
    <location>
        <begin position="239"/>
        <end position="260"/>
    </location>
</feature>
<dbReference type="GO" id="GO:0015031">
    <property type="term" value="P:protein transport"/>
    <property type="evidence" value="ECO:0007669"/>
    <property type="project" value="UniProtKB-KW"/>
</dbReference>
<keyword evidence="12" id="KW-0282">Flagellum</keyword>
<dbReference type="EMBL" id="JACHZF010000004">
    <property type="protein sequence ID" value="MBB3329924.1"/>
    <property type="molecule type" value="Genomic_DNA"/>
</dbReference>
<keyword evidence="9" id="KW-1006">Bacterial flagellum protein export</keyword>
<keyword evidence="7" id="KW-1005">Bacterial flagellum biogenesis</keyword>
<reference evidence="12 13" key="1">
    <citation type="submission" date="2020-08" db="EMBL/GenBank/DDBJ databases">
        <title>Genomic Encyclopedia of Archaeal and Bacterial Type Strains, Phase II (KMG-II): from individual species to whole genera.</title>
        <authorList>
            <person name="Goeker M."/>
        </authorList>
    </citation>
    <scope>NUCLEOTIDE SEQUENCE [LARGE SCALE GENOMIC DNA]</scope>
    <source>
        <strain evidence="12 13">5AG</strain>
    </source>
</reference>
<name>A0A7W5K0X9_9GAMM</name>
<comment type="similarity">
    <text evidence="3">Belongs to the FliH family.</text>
</comment>
<keyword evidence="6" id="KW-0963">Cytoplasm</keyword>
<dbReference type="NCBIfam" id="NF004270">
    <property type="entry name" value="PRK05687.2-1"/>
    <property type="match status" value="1"/>
</dbReference>
<dbReference type="RefSeq" id="WP_343065269.1">
    <property type="nucleotide sequence ID" value="NZ_JACHZF010000004.1"/>
</dbReference>
<evidence type="ECO:0000256" key="5">
    <source>
        <dbReference type="ARBA" id="ARBA00022448"/>
    </source>
</evidence>
<keyword evidence="8" id="KW-0653">Protein transport</keyword>
<evidence type="ECO:0000256" key="7">
    <source>
        <dbReference type="ARBA" id="ARBA00022795"/>
    </source>
</evidence>
<feature type="region of interest" description="Disordered" evidence="10">
    <location>
        <begin position="1"/>
        <end position="93"/>
    </location>
</feature>
<dbReference type="PANTHER" id="PTHR34982">
    <property type="entry name" value="YOP PROTEINS TRANSLOCATION PROTEIN L"/>
    <property type="match status" value="1"/>
</dbReference>
<dbReference type="PANTHER" id="PTHR34982:SF1">
    <property type="entry name" value="FLAGELLAR ASSEMBLY PROTEIN FLIH"/>
    <property type="match status" value="1"/>
</dbReference>
<dbReference type="PRINTS" id="PR01003">
    <property type="entry name" value="FLGFLIH"/>
</dbReference>
<evidence type="ECO:0000256" key="6">
    <source>
        <dbReference type="ARBA" id="ARBA00022490"/>
    </source>
</evidence>
<dbReference type="AlphaFoldDB" id="A0A7W5K0X9"/>
<evidence type="ECO:0000256" key="9">
    <source>
        <dbReference type="ARBA" id="ARBA00023225"/>
    </source>
</evidence>
<evidence type="ECO:0000256" key="1">
    <source>
        <dbReference type="ARBA" id="ARBA00003041"/>
    </source>
</evidence>
<evidence type="ECO:0000256" key="8">
    <source>
        <dbReference type="ARBA" id="ARBA00022927"/>
    </source>
</evidence>